<organism evidence="4 5">
    <name type="scientific">Ulvibacterium marinum</name>
    <dbReference type="NCBI Taxonomy" id="2419782"/>
    <lineage>
        <taxon>Bacteria</taxon>
        <taxon>Pseudomonadati</taxon>
        <taxon>Bacteroidota</taxon>
        <taxon>Flavobacteriia</taxon>
        <taxon>Flavobacteriales</taxon>
        <taxon>Flavobacteriaceae</taxon>
        <taxon>Ulvibacterium</taxon>
    </lineage>
</organism>
<dbReference type="Gene3D" id="1.10.357.10">
    <property type="entry name" value="Tetracycline Repressor, domain 2"/>
    <property type="match status" value="1"/>
</dbReference>
<dbReference type="GO" id="GO:0003677">
    <property type="term" value="F:DNA binding"/>
    <property type="evidence" value="ECO:0007669"/>
    <property type="project" value="UniProtKB-UniRule"/>
</dbReference>
<evidence type="ECO:0000313" key="5">
    <source>
        <dbReference type="Proteomes" id="UP000276603"/>
    </source>
</evidence>
<dbReference type="PROSITE" id="PS50977">
    <property type="entry name" value="HTH_TETR_2"/>
    <property type="match status" value="1"/>
</dbReference>
<evidence type="ECO:0000313" key="4">
    <source>
        <dbReference type="EMBL" id="RKN80040.1"/>
    </source>
</evidence>
<dbReference type="OrthoDB" id="9795011at2"/>
<protein>
    <submittedName>
        <fullName evidence="4">TetR/AcrR family transcriptional regulator</fullName>
    </submittedName>
</protein>
<evidence type="ECO:0000259" key="3">
    <source>
        <dbReference type="PROSITE" id="PS50977"/>
    </source>
</evidence>
<gene>
    <name evidence="4" type="ORF">D7Z94_17510</name>
</gene>
<keyword evidence="1 2" id="KW-0238">DNA-binding</keyword>
<dbReference type="AlphaFoldDB" id="A0A3B0C3U1"/>
<evidence type="ECO:0000256" key="1">
    <source>
        <dbReference type="ARBA" id="ARBA00023125"/>
    </source>
</evidence>
<feature type="domain" description="HTH tetR-type" evidence="3">
    <location>
        <begin position="15"/>
        <end position="73"/>
    </location>
</feature>
<comment type="caution">
    <text evidence="4">The sequence shown here is derived from an EMBL/GenBank/DDBJ whole genome shotgun (WGS) entry which is preliminary data.</text>
</comment>
<dbReference type="Proteomes" id="UP000276603">
    <property type="component" value="Unassembled WGS sequence"/>
</dbReference>
<sequence>MKDNYINSGRTNQKIETRGKILISAQYFLNKGLAFNLEDIAKRTGVSRATIYRYFSNVDVLAAEAALDVSTKSPVTIFENLHGKTVEDKVLEIQDYYNTLATNHEKLFRKYLSTVLDSGTSTQKRGARRKKTLQLVLENTNYTSKEKRNLSNLLTILMGIEPLIVTKDVCGLSDDESFELLKWGMELLLKGFNSSKK</sequence>
<dbReference type="Pfam" id="PF00440">
    <property type="entry name" value="TetR_N"/>
    <property type="match status" value="1"/>
</dbReference>
<name>A0A3B0C3U1_9FLAO</name>
<dbReference type="InterPro" id="IPR001647">
    <property type="entry name" value="HTH_TetR"/>
</dbReference>
<reference evidence="4 5" key="1">
    <citation type="submission" date="2018-10" db="EMBL/GenBank/DDBJ databases">
        <title>Ulvibacterium marinum gen. nov., sp. nov., a novel marine bacterium of the family Flavobacteriaceae, isolated from a culture of the green alga Ulva prolifera.</title>
        <authorList>
            <person name="Zhang Z."/>
        </authorList>
    </citation>
    <scope>NUCLEOTIDE SEQUENCE [LARGE SCALE GENOMIC DNA]</scope>
    <source>
        <strain evidence="4 5">CCMM003</strain>
    </source>
</reference>
<dbReference type="SUPFAM" id="SSF46689">
    <property type="entry name" value="Homeodomain-like"/>
    <property type="match status" value="1"/>
</dbReference>
<proteinExistence type="predicted"/>
<dbReference type="RefSeq" id="WP_120712851.1">
    <property type="nucleotide sequence ID" value="NZ_RBCJ01000003.1"/>
</dbReference>
<keyword evidence="5" id="KW-1185">Reference proteome</keyword>
<evidence type="ECO:0000256" key="2">
    <source>
        <dbReference type="PROSITE-ProRule" id="PRU00335"/>
    </source>
</evidence>
<feature type="DNA-binding region" description="H-T-H motif" evidence="2">
    <location>
        <begin position="36"/>
        <end position="55"/>
    </location>
</feature>
<accession>A0A3B0C3U1</accession>
<dbReference type="EMBL" id="RBCJ01000003">
    <property type="protein sequence ID" value="RKN80040.1"/>
    <property type="molecule type" value="Genomic_DNA"/>
</dbReference>
<dbReference type="InterPro" id="IPR009057">
    <property type="entry name" value="Homeodomain-like_sf"/>
</dbReference>